<protein>
    <recommendedName>
        <fullName evidence="5">AAA+ ATPase domain-containing protein</fullName>
    </recommendedName>
</protein>
<dbReference type="RefSeq" id="WP_380857212.1">
    <property type="nucleotide sequence ID" value="NZ_JBHSKM010000019.1"/>
</dbReference>
<name>A0ABW0CQU2_STRCD</name>
<organism evidence="3 4">
    <name type="scientific">Streptomyces coerulescens</name>
    <dbReference type="NCBI Taxonomy" id="29304"/>
    <lineage>
        <taxon>Bacteria</taxon>
        <taxon>Bacillati</taxon>
        <taxon>Actinomycetota</taxon>
        <taxon>Actinomycetes</taxon>
        <taxon>Kitasatosporales</taxon>
        <taxon>Streptomycetaceae</taxon>
        <taxon>Streptomyces</taxon>
    </lineage>
</organism>
<dbReference type="InterPro" id="IPR049050">
    <property type="entry name" value="nSTAND3"/>
</dbReference>
<dbReference type="EMBL" id="JBHSKM010000019">
    <property type="protein sequence ID" value="MFC5217060.1"/>
    <property type="molecule type" value="Genomic_DNA"/>
</dbReference>
<feature type="domain" description="Effector-associated" evidence="1">
    <location>
        <begin position="13"/>
        <end position="95"/>
    </location>
</feature>
<dbReference type="InterPro" id="IPR045437">
    <property type="entry name" value="EAD8"/>
</dbReference>
<sequence length="693" mass="77532">MTDPHHRAVPGRIRQQAQRLLRRVPGIDRSGLRQALLQDAAFDADLLDSIPVDGSTIDFCAVVVDRCARHHHAPGTEPPLVSILRAAVEFVGSPLDGELLALAQEITAIAASDTSEDRTLDDFLDELGLDRHAEASPYTQLTSVFVPPQQYDDIVATLERHHVVFIVGDPHVGKTFTAVELLWKLYSRSGFSPNWVNSQQLSLTLSTSPGRFEDRLAKLFPNDQAIYLEDPFGSTVPVDMPEFVTNLRRFLDLVAARRCRVIVTSRSAVFDKVIIDSFAEYTITLSQRLTVETAYTTAQLDEIAERYVACYCPRWTPVPPYVITCITNALPVPHNVELFIRNTRDIPDVEEALTRLPGYRDISSEFGRQVRLLTLVEQGFLYLVATLSSEHIDQDTVRRLFDAAVRGGDFGHVGITSFDIALGSLHDYVLWHGTLTGGYHALRHPSIEEGLDRCVRADPQLTEVVRRLARRMADSSEVGVRSAALHGFLRHADIMWTAPWGQRVFREFLDAPDVATRQAARNRLISDFGKVPASARIPLLEYVEATWNERYLLRLMLIAPVAEPWRGRILGRLLDTWDDWVRFRLARNLGHLFKDPANDPAVRRLLTDPTRQIARTAAQGLLDELGRHPAAPNWQAIRLLHETGLATSVPEIAHRLDALLTAARNTSSEIPADLLPLTLARPPDPGRSTSETP</sequence>
<evidence type="ECO:0000313" key="3">
    <source>
        <dbReference type="EMBL" id="MFC5217060.1"/>
    </source>
</evidence>
<dbReference type="SUPFAM" id="SSF52540">
    <property type="entry name" value="P-loop containing nucleoside triphosphate hydrolases"/>
    <property type="match status" value="1"/>
</dbReference>
<proteinExistence type="predicted"/>
<evidence type="ECO:0008006" key="5">
    <source>
        <dbReference type="Google" id="ProtNLM"/>
    </source>
</evidence>
<dbReference type="InterPro" id="IPR027417">
    <property type="entry name" value="P-loop_NTPase"/>
</dbReference>
<gene>
    <name evidence="3" type="ORF">ACFPQ9_24780</name>
</gene>
<evidence type="ECO:0000313" key="4">
    <source>
        <dbReference type="Proteomes" id="UP001596263"/>
    </source>
</evidence>
<evidence type="ECO:0000259" key="2">
    <source>
        <dbReference type="Pfam" id="PF20720"/>
    </source>
</evidence>
<comment type="caution">
    <text evidence="3">The sequence shown here is derived from an EMBL/GenBank/DDBJ whole genome shotgun (WGS) entry which is preliminary data.</text>
</comment>
<keyword evidence="4" id="KW-1185">Reference proteome</keyword>
<dbReference type="Pfam" id="PF19961">
    <property type="entry name" value="EAD8"/>
    <property type="match status" value="1"/>
</dbReference>
<evidence type="ECO:0000259" key="1">
    <source>
        <dbReference type="Pfam" id="PF19961"/>
    </source>
</evidence>
<feature type="domain" description="Novel STAND NTPase 3" evidence="2">
    <location>
        <begin position="145"/>
        <end position="299"/>
    </location>
</feature>
<accession>A0ABW0CQU2</accession>
<dbReference type="Proteomes" id="UP001596263">
    <property type="component" value="Unassembled WGS sequence"/>
</dbReference>
<dbReference type="Pfam" id="PF20720">
    <property type="entry name" value="nSTAND3"/>
    <property type="match status" value="1"/>
</dbReference>
<reference evidence="4" key="1">
    <citation type="journal article" date="2019" name="Int. J. Syst. Evol. Microbiol.">
        <title>The Global Catalogue of Microorganisms (GCM) 10K type strain sequencing project: providing services to taxonomists for standard genome sequencing and annotation.</title>
        <authorList>
            <consortium name="The Broad Institute Genomics Platform"/>
            <consortium name="The Broad Institute Genome Sequencing Center for Infectious Disease"/>
            <person name="Wu L."/>
            <person name="Ma J."/>
        </authorList>
    </citation>
    <scope>NUCLEOTIDE SEQUENCE [LARGE SCALE GENOMIC DNA]</scope>
    <source>
        <strain evidence="4">KCTC 42586</strain>
    </source>
</reference>